<dbReference type="CDD" id="cd21044">
    <property type="entry name" value="Rab11BD_RAB3IP_like"/>
    <property type="match status" value="1"/>
</dbReference>
<dbReference type="SUPFAM" id="SSF144284">
    <property type="entry name" value="Sec2 N-terminal region"/>
    <property type="match status" value="1"/>
</dbReference>
<sequence length="736" mass="81931">MGLTDIMAQPDPLPSRDSVAVVSVHHVPSHSRESSTSSTASAASTCSNHGLSQTAEEELTSSASSSPMPIYSPLSICSSPTANSKIPNHSVELVRDIDLEQRLEKTRLELEQSRAECGRLAQIRDDVENEVRELTASLFQEAHVMVNAANVKAAASEKALKEARMQVEVLSAEVEALKTLVLTSTPSQPNAHLHPQLSGSLSSGNIHVNNTPPSIGNGFSHKSSGGGLKMFTRHRRGTSDCDMKYHHIQGGADLNSPLSSSPENPARPATATAADACCVNGSGSHLAGTPDGDGCGEVDPVLYDELENWRKNPSLEQESSPLMQRLFEEDADRCLDFPQRDLAARVRRAVRDNVIFIEEFATQSTICALLETQRPCRYRIKLGDGLEDQWYTISSLCRNRITAVCDILTYLRYIQLGLVKSSLDDIYWEMIRLRKRMTLARLEAAEKQIDPVPPQASATSDNQDTVDDSPERGPAAASIRSAVELKKKILLTEDKQSTLRLADHIRFRTSSQQMSTIREYIRRMGDGQQDIYYMVGRSPQQLSRSPFVRRFLNAGLEVIFMTDPILDDLVVKKLNRHYDRFRLISVKSEAIEVPLLANEKLNRLKRHREALDEFLPLCKRLKSVYPHQIQKIVISNTLVESSCAMIPCEEVVGDEEEPFFDVNAEWGRIRLEINPDSGSLSLLCLQARLLEKKQEQFDDLVKFLFGPPTTEDSVLIEQPFSPFSNDSVSELSTFSD</sequence>
<feature type="coiled-coil region" evidence="5">
    <location>
        <begin position="96"/>
        <end position="180"/>
    </location>
</feature>
<dbReference type="EMBL" id="JAOYFB010000003">
    <property type="protein sequence ID" value="KAK4011121.1"/>
    <property type="molecule type" value="Genomic_DNA"/>
</dbReference>
<protein>
    <recommendedName>
        <fullName evidence="7">GDP/GTP exchange factor Sec2 N-terminal domain-containing protein</fullName>
    </recommendedName>
</protein>
<organism evidence="8 9">
    <name type="scientific">Daphnia magna</name>
    <dbReference type="NCBI Taxonomy" id="35525"/>
    <lineage>
        <taxon>Eukaryota</taxon>
        <taxon>Metazoa</taxon>
        <taxon>Ecdysozoa</taxon>
        <taxon>Arthropoda</taxon>
        <taxon>Crustacea</taxon>
        <taxon>Branchiopoda</taxon>
        <taxon>Diplostraca</taxon>
        <taxon>Cladocera</taxon>
        <taxon>Anomopoda</taxon>
        <taxon>Daphniidae</taxon>
        <taxon>Daphnia</taxon>
    </lineage>
</organism>
<dbReference type="Pfam" id="PF25555">
    <property type="entry name" value="RAB3A-like_C"/>
    <property type="match status" value="1"/>
</dbReference>
<evidence type="ECO:0000256" key="3">
    <source>
        <dbReference type="ARBA" id="ARBA00023186"/>
    </source>
</evidence>
<feature type="region of interest" description="Disordered" evidence="6">
    <location>
        <begin position="450"/>
        <end position="477"/>
    </location>
</feature>
<name>A0ABQ9ZDX7_9CRUS</name>
<dbReference type="InterPro" id="IPR001404">
    <property type="entry name" value="Hsp90_fam"/>
</dbReference>
<dbReference type="Pfam" id="PF06428">
    <property type="entry name" value="Sec2p"/>
    <property type="match status" value="1"/>
</dbReference>
<dbReference type="Gene3D" id="3.40.50.11260">
    <property type="match status" value="1"/>
</dbReference>
<keyword evidence="9" id="KW-1185">Reference proteome</keyword>
<dbReference type="Gene3D" id="1.20.5.4880">
    <property type="match status" value="1"/>
</dbReference>
<dbReference type="Proteomes" id="UP001234178">
    <property type="component" value="Unassembled WGS sequence"/>
</dbReference>
<accession>A0ABQ9ZDX7</accession>
<comment type="similarity">
    <text evidence="4">Belongs to the SEC2 family.</text>
</comment>
<keyword evidence="2 5" id="KW-0175">Coiled coil</keyword>
<evidence type="ECO:0000256" key="2">
    <source>
        <dbReference type="ARBA" id="ARBA00023054"/>
    </source>
</evidence>
<feature type="region of interest" description="Disordered" evidence="6">
    <location>
        <begin position="1"/>
        <end position="67"/>
    </location>
</feature>
<dbReference type="PANTHER" id="PTHR14430">
    <property type="entry name" value="RABIN3-RELATED"/>
    <property type="match status" value="1"/>
</dbReference>
<evidence type="ECO:0000256" key="6">
    <source>
        <dbReference type="SAM" id="MobiDB-lite"/>
    </source>
</evidence>
<feature type="compositionally biased region" description="Low complexity" evidence="6">
    <location>
        <begin position="15"/>
        <end position="26"/>
    </location>
</feature>
<feature type="compositionally biased region" description="Low complexity" evidence="6">
    <location>
        <begin position="34"/>
        <end position="66"/>
    </location>
</feature>
<evidence type="ECO:0000259" key="7">
    <source>
        <dbReference type="Pfam" id="PF06428"/>
    </source>
</evidence>
<dbReference type="PANTHER" id="PTHR14430:SF0">
    <property type="entry name" value="SEC2P DOMAIN-CONTAINING PROTEIN"/>
    <property type="match status" value="1"/>
</dbReference>
<gene>
    <name evidence="8" type="ORF">OUZ56_020239</name>
</gene>
<comment type="similarity">
    <text evidence="1">Belongs to the heat shock protein 90 family.</text>
</comment>
<dbReference type="Pfam" id="PF00183">
    <property type="entry name" value="HSP90"/>
    <property type="match status" value="1"/>
</dbReference>
<keyword evidence="3" id="KW-0143">Chaperone</keyword>
<evidence type="ECO:0000256" key="1">
    <source>
        <dbReference type="ARBA" id="ARBA00008239"/>
    </source>
</evidence>
<proteinExistence type="inferred from homology"/>
<comment type="caution">
    <text evidence="8">The sequence shown here is derived from an EMBL/GenBank/DDBJ whole genome shotgun (WGS) entry which is preliminary data.</text>
</comment>
<evidence type="ECO:0000256" key="5">
    <source>
        <dbReference type="SAM" id="Coils"/>
    </source>
</evidence>
<feature type="domain" description="GDP/GTP exchange factor Sec2 N-terminal" evidence="7">
    <location>
        <begin position="92"/>
        <end position="171"/>
    </location>
</feature>
<evidence type="ECO:0000313" key="9">
    <source>
        <dbReference type="Proteomes" id="UP001234178"/>
    </source>
</evidence>
<dbReference type="InterPro" id="IPR040351">
    <property type="entry name" value="RAB3IL/RAB3IP/Sec2"/>
</dbReference>
<dbReference type="SUPFAM" id="SSF54211">
    <property type="entry name" value="Ribosomal protein S5 domain 2-like"/>
    <property type="match status" value="1"/>
</dbReference>
<evidence type="ECO:0000313" key="8">
    <source>
        <dbReference type="EMBL" id="KAK4011121.1"/>
    </source>
</evidence>
<evidence type="ECO:0000256" key="4">
    <source>
        <dbReference type="ARBA" id="ARBA00025794"/>
    </source>
</evidence>
<reference evidence="8 9" key="1">
    <citation type="journal article" date="2023" name="Nucleic Acids Res.">
        <title>The hologenome of Daphnia magna reveals possible DNA methylation and microbiome-mediated evolution of the host genome.</title>
        <authorList>
            <person name="Chaturvedi A."/>
            <person name="Li X."/>
            <person name="Dhandapani V."/>
            <person name="Marshall H."/>
            <person name="Kissane S."/>
            <person name="Cuenca-Cambronero M."/>
            <person name="Asole G."/>
            <person name="Calvet F."/>
            <person name="Ruiz-Romero M."/>
            <person name="Marangio P."/>
            <person name="Guigo R."/>
            <person name="Rago D."/>
            <person name="Mirbahai L."/>
            <person name="Eastwood N."/>
            <person name="Colbourne J.K."/>
            <person name="Zhou J."/>
            <person name="Mallon E."/>
            <person name="Orsini L."/>
        </authorList>
    </citation>
    <scope>NUCLEOTIDE SEQUENCE [LARGE SCALE GENOMIC DNA]</scope>
    <source>
        <strain evidence="8">LRV0_1</strain>
    </source>
</reference>
<dbReference type="InterPro" id="IPR009449">
    <property type="entry name" value="Sec2_N"/>
</dbReference>
<dbReference type="InterPro" id="IPR020568">
    <property type="entry name" value="Ribosomal_Su5_D2-typ_SF"/>
</dbReference>